<dbReference type="EMBL" id="NPCC01000008">
    <property type="protein sequence ID" value="PAE89479.1"/>
    <property type="molecule type" value="Genomic_DNA"/>
</dbReference>
<dbReference type="AlphaFoldDB" id="A0A268P1W9"/>
<feature type="domain" description="Molybdopterin cofactor biosynthesis C (MoaC)" evidence="4">
    <location>
        <begin position="31"/>
        <end position="161"/>
    </location>
</feature>
<evidence type="ECO:0000313" key="5">
    <source>
        <dbReference type="EMBL" id="PAE89479.1"/>
    </source>
</evidence>
<reference evidence="7 8" key="1">
    <citation type="submission" date="2017-07" db="EMBL/GenBank/DDBJ databases">
        <title>Isolation and whole genome analysis of endospore-forming bacteria from heroin.</title>
        <authorList>
            <person name="Kalinowski J."/>
            <person name="Ahrens B."/>
            <person name="Al-Dilaimi A."/>
            <person name="Winkler A."/>
            <person name="Wibberg D."/>
            <person name="Schleenbecker U."/>
            <person name="Ruckert C."/>
            <person name="Wolfel R."/>
            <person name="Grass G."/>
        </authorList>
    </citation>
    <scope>NUCLEOTIDE SEQUENCE [LARGE SCALE GENOMIC DNA]</scope>
    <source>
        <strain evidence="6 7">7523-2</strain>
        <strain evidence="5 8">7539</strain>
    </source>
</reference>
<evidence type="ECO:0000256" key="2">
    <source>
        <dbReference type="ARBA" id="ARBA00023150"/>
    </source>
</evidence>
<accession>A0A268P1W9</accession>
<dbReference type="Pfam" id="PF01967">
    <property type="entry name" value="MoaC"/>
    <property type="match status" value="1"/>
</dbReference>
<evidence type="ECO:0000313" key="7">
    <source>
        <dbReference type="Proteomes" id="UP000216133"/>
    </source>
</evidence>
<evidence type="ECO:0000313" key="8">
    <source>
        <dbReference type="Proteomes" id="UP000216207"/>
    </source>
</evidence>
<dbReference type="GO" id="GO:0006777">
    <property type="term" value="P:Mo-molybdopterin cofactor biosynthetic process"/>
    <property type="evidence" value="ECO:0007669"/>
    <property type="project" value="UniProtKB-KW"/>
</dbReference>
<dbReference type="Gene3D" id="3.30.70.640">
    <property type="entry name" value="Molybdopterin cofactor biosynthesis C (MoaC) domain"/>
    <property type="match status" value="1"/>
</dbReference>
<keyword evidence="2" id="KW-0501">Molybdenum cofactor biosynthesis</keyword>
<proteinExistence type="predicted"/>
<comment type="pathway">
    <text evidence="1">Cofactor biosynthesis; molybdopterin biosynthesis.</text>
</comment>
<dbReference type="UniPathway" id="UPA00344"/>
<organism evidence="5 8">
    <name type="scientific">Shouchella clausii</name>
    <name type="common">Alkalihalobacillus clausii</name>
    <dbReference type="NCBI Taxonomy" id="79880"/>
    <lineage>
        <taxon>Bacteria</taxon>
        <taxon>Bacillati</taxon>
        <taxon>Bacillota</taxon>
        <taxon>Bacilli</taxon>
        <taxon>Bacillales</taxon>
        <taxon>Bacillaceae</taxon>
        <taxon>Shouchella</taxon>
    </lineage>
</organism>
<evidence type="ECO:0000259" key="4">
    <source>
        <dbReference type="Pfam" id="PF01967"/>
    </source>
</evidence>
<comment type="caution">
    <text evidence="5">The sequence shown here is derived from an EMBL/GenBank/DDBJ whole genome shotgun (WGS) entry which is preliminary data.</text>
</comment>
<evidence type="ECO:0000256" key="1">
    <source>
        <dbReference type="ARBA" id="ARBA00005046"/>
    </source>
</evidence>
<dbReference type="EMBL" id="NPBS01000132">
    <property type="protein sequence ID" value="PAF23997.1"/>
    <property type="molecule type" value="Genomic_DNA"/>
</dbReference>
<dbReference type="Proteomes" id="UP000216207">
    <property type="component" value="Unassembled WGS sequence"/>
</dbReference>
<dbReference type="SUPFAM" id="SSF55040">
    <property type="entry name" value="Molybdenum cofactor biosynthesis protein C, MoaC"/>
    <property type="match status" value="1"/>
</dbReference>
<evidence type="ECO:0000256" key="3">
    <source>
        <dbReference type="SAM" id="MobiDB-lite"/>
    </source>
</evidence>
<feature type="region of interest" description="Disordered" evidence="3">
    <location>
        <begin position="1"/>
        <end position="25"/>
    </location>
</feature>
<sequence length="162" mass="17708">MIRINKERSEKRVGMWRKQEGARTGLTELPKTNATSQQAIAKTSVQMNRDLYESLQRGALHEASVLENARAAGTLAAKKTSSVLPYCHFKPLSAVAISFDWKVGSGVWELLIEAEVKARHAATVDSEALMAATVTALAVFDSCKSISQSIVLGPCYLSRKRT</sequence>
<evidence type="ECO:0000313" key="6">
    <source>
        <dbReference type="EMBL" id="PAF23997.1"/>
    </source>
</evidence>
<protein>
    <recommendedName>
        <fullName evidence="4">Molybdopterin cofactor biosynthesis C (MoaC) domain-containing protein</fullName>
    </recommendedName>
</protein>
<dbReference type="Proteomes" id="UP000216133">
    <property type="component" value="Unassembled WGS sequence"/>
</dbReference>
<feature type="compositionally biased region" description="Basic and acidic residues" evidence="3">
    <location>
        <begin position="1"/>
        <end position="21"/>
    </location>
</feature>
<dbReference type="InterPro" id="IPR036522">
    <property type="entry name" value="MoaC_sf"/>
</dbReference>
<gene>
    <name evidence="6" type="ORF">CHH61_21025</name>
    <name evidence="5" type="ORF">CHH72_07525</name>
</gene>
<dbReference type="InterPro" id="IPR002820">
    <property type="entry name" value="Mopterin_CF_biosynth-C_dom"/>
</dbReference>
<name>A0A268P1W9_SHOCL</name>